<evidence type="ECO:0000313" key="3">
    <source>
        <dbReference type="EMBL" id="KDN44716.1"/>
    </source>
</evidence>
<dbReference type="Pfam" id="PF12937">
    <property type="entry name" value="F-box-like"/>
    <property type="match status" value="1"/>
</dbReference>
<dbReference type="SUPFAM" id="SSF52047">
    <property type="entry name" value="RNI-like"/>
    <property type="match status" value="1"/>
</dbReference>
<sequence length="600" mass="66263">MERRRQADVPDSRCQETGSPNGGLTVTAAYEEELAAEAVTLSFATLPIELLPQILQHLSWRIRDLASCARVNSVWQVYAQVLLYERIVLRNSNILIKVFRSLAAHPKNAAHARIVEIRAFPLGLLAEALEQIEIDIVIALRNAKNLRELVWTRTGSLSDRVIVELFPHLHSLQKLQITGDTRTFDPALLVKSLKRPPPQSCCRAIEDPPRSGRFRKEASPYDTVGDSAQNRPTEAEPNAGERCIERFSVNLPDKKMASKLPDVAEQLGGKLRGLNILSYHSSHVTDAVLQAAALHLPNLTHLSIVGCKAVSIRGVLPVLQAARGLLEELALESLSLLPDDLHLISPSLGRLRVLSLTYPKARIPAASFLASLSDLVSQLEQLQSFTFYAPGGSKAITGADEEPESDDEAGNNGSVSGARPDGYQHTSTTHHRADGCYSHGIPMSGPALSTAFLQRLMITRGKQLRMLRLHGIGMSLDQLSFICDACSNENDGQLVDLVVHLYEHDARAMRLCAALRRLGRLKDLHVLSSANSDMLLTEADLQNMADASPTTLRQIGFRHHVWMIDRSNYDRVRKKGCQLQRWDNGSGAFFRPEALFAVRT</sequence>
<keyword evidence="4" id="KW-1185">Reference proteome</keyword>
<comment type="caution">
    <text evidence="3">The sequence shown here is derived from an EMBL/GenBank/DDBJ whole genome shotgun (WGS) entry which is preliminary data.</text>
</comment>
<dbReference type="Proteomes" id="UP000027361">
    <property type="component" value="Unassembled WGS sequence"/>
</dbReference>
<dbReference type="GeneID" id="25264569"/>
<dbReference type="InParanoid" id="A0A066VTB7"/>
<evidence type="ECO:0000259" key="2">
    <source>
        <dbReference type="Pfam" id="PF12937"/>
    </source>
</evidence>
<feature type="region of interest" description="Disordered" evidence="1">
    <location>
        <begin position="199"/>
        <end position="238"/>
    </location>
</feature>
<accession>A0A066VTB7</accession>
<proteinExistence type="predicted"/>
<protein>
    <recommendedName>
        <fullName evidence="2">F-box domain-containing protein</fullName>
    </recommendedName>
</protein>
<evidence type="ECO:0000313" key="4">
    <source>
        <dbReference type="Proteomes" id="UP000027361"/>
    </source>
</evidence>
<organism evidence="3 4">
    <name type="scientific">Tilletiaria anomala (strain ATCC 24038 / CBS 436.72 / UBC 951)</name>
    <dbReference type="NCBI Taxonomy" id="1037660"/>
    <lineage>
        <taxon>Eukaryota</taxon>
        <taxon>Fungi</taxon>
        <taxon>Dikarya</taxon>
        <taxon>Basidiomycota</taxon>
        <taxon>Ustilaginomycotina</taxon>
        <taxon>Exobasidiomycetes</taxon>
        <taxon>Georgefischeriales</taxon>
        <taxon>Tilletiariaceae</taxon>
        <taxon>Tilletiaria</taxon>
    </lineage>
</organism>
<name>A0A066VTB7_TILAU</name>
<dbReference type="EMBL" id="JMSN01000049">
    <property type="protein sequence ID" value="KDN44716.1"/>
    <property type="molecule type" value="Genomic_DNA"/>
</dbReference>
<gene>
    <name evidence="3" type="ORF">K437DRAFT_256960</name>
</gene>
<feature type="region of interest" description="Disordered" evidence="1">
    <location>
        <begin position="1"/>
        <end position="23"/>
    </location>
</feature>
<dbReference type="RefSeq" id="XP_013242890.1">
    <property type="nucleotide sequence ID" value="XM_013387436.1"/>
</dbReference>
<feature type="region of interest" description="Disordered" evidence="1">
    <location>
        <begin position="396"/>
        <end position="431"/>
    </location>
</feature>
<feature type="compositionally biased region" description="Basic and acidic residues" evidence="1">
    <location>
        <begin position="204"/>
        <end position="219"/>
    </location>
</feature>
<dbReference type="InterPro" id="IPR036047">
    <property type="entry name" value="F-box-like_dom_sf"/>
</dbReference>
<dbReference type="Gene3D" id="3.80.10.10">
    <property type="entry name" value="Ribonuclease Inhibitor"/>
    <property type="match status" value="2"/>
</dbReference>
<dbReference type="STRING" id="1037660.A0A066VTB7"/>
<dbReference type="AlphaFoldDB" id="A0A066VTB7"/>
<dbReference type="HOGENOM" id="CLU_455070_0_0_1"/>
<evidence type="ECO:0000256" key="1">
    <source>
        <dbReference type="SAM" id="MobiDB-lite"/>
    </source>
</evidence>
<dbReference type="OMA" id="NDWIRRF"/>
<feature type="domain" description="F-box" evidence="2">
    <location>
        <begin position="43"/>
        <end position="90"/>
    </location>
</feature>
<reference evidence="3 4" key="1">
    <citation type="submission" date="2014-05" db="EMBL/GenBank/DDBJ databases">
        <title>Draft genome sequence of a rare smut relative, Tilletiaria anomala UBC 951.</title>
        <authorList>
            <consortium name="DOE Joint Genome Institute"/>
            <person name="Toome M."/>
            <person name="Kuo A."/>
            <person name="Henrissat B."/>
            <person name="Lipzen A."/>
            <person name="Tritt A."/>
            <person name="Yoshinaga Y."/>
            <person name="Zane M."/>
            <person name="Barry K."/>
            <person name="Grigoriev I.V."/>
            <person name="Spatafora J.W."/>
            <person name="Aimea M.C."/>
        </authorList>
    </citation>
    <scope>NUCLEOTIDE SEQUENCE [LARGE SCALE GENOMIC DNA]</scope>
    <source>
        <strain evidence="3 4">UBC 951</strain>
    </source>
</reference>
<dbReference type="OrthoDB" id="2585512at2759"/>
<dbReference type="SUPFAM" id="SSF81383">
    <property type="entry name" value="F-box domain"/>
    <property type="match status" value="1"/>
</dbReference>
<dbReference type="InterPro" id="IPR032675">
    <property type="entry name" value="LRR_dom_sf"/>
</dbReference>
<feature type="compositionally biased region" description="Basic and acidic residues" evidence="1">
    <location>
        <begin position="1"/>
        <end position="14"/>
    </location>
</feature>
<dbReference type="InterPro" id="IPR001810">
    <property type="entry name" value="F-box_dom"/>
</dbReference>
<feature type="compositionally biased region" description="Acidic residues" evidence="1">
    <location>
        <begin position="399"/>
        <end position="409"/>
    </location>
</feature>